<proteinExistence type="predicted"/>
<name>A0A4R5U8H5_9GAMM</name>
<evidence type="ECO:0000313" key="3">
    <source>
        <dbReference type="Proteomes" id="UP000295543"/>
    </source>
</evidence>
<protein>
    <submittedName>
        <fullName evidence="2">Uncharacterized protein</fullName>
    </submittedName>
</protein>
<keyword evidence="3" id="KW-1185">Reference proteome</keyword>
<dbReference type="RefSeq" id="WP_133393855.1">
    <property type="nucleotide sequence ID" value="NZ_SMTG01000004.1"/>
</dbReference>
<gene>
    <name evidence="2" type="ORF">E2F49_10595</name>
</gene>
<evidence type="ECO:0000256" key="1">
    <source>
        <dbReference type="SAM" id="MobiDB-lite"/>
    </source>
</evidence>
<evidence type="ECO:0000313" key="2">
    <source>
        <dbReference type="EMBL" id="TDK30787.1"/>
    </source>
</evidence>
<dbReference type="Proteomes" id="UP000295543">
    <property type="component" value="Unassembled WGS sequence"/>
</dbReference>
<feature type="region of interest" description="Disordered" evidence="1">
    <location>
        <begin position="26"/>
        <end position="47"/>
    </location>
</feature>
<reference evidence="2 3" key="1">
    <citation type="submission" date="2019-03" db="EMBL/GenBank/DDBJ databases">
        <title>Luteimonas zhaokaii sp.nov., isolated from the rectal contents of Plateau pika in Yushu, Qinghai Province, China.</title>
        <authorList>
            <person name="Zhang G."/>
        </authorList>
    </citation>
    <scope>NUCLEOTIDE SEQUENCE [LARGE SCALE GENOMIC DNA]</scope>
    <source>
        <strain evidence="2 3">THG-MD21</strain>
    </source>
</reference>
<dbReference type="EMBL" id="SMTG01000004">
    <property type="protein sequence ID" value="TDK30787.1"/>
    <property type="molecule type" value="Genomic_DNA"/>
</dbReference>
<accession>A0A4R5U8H5</accession>
<sequence length="103" mass="11446">MNIPDDQMTPEALGRSACRQAACCARASSPPWPTSSDMPSRSDANRPSRYTKIFSPAWRTWAHLRWMTQPGLSRRCAFAENDAGLIAVIEQTLPADNAREVLL</sequence>
<organism evidence="2 3">
    <name type="scientific">Luteimonas terrae</name>
    <dbReference type="NCBI Taxonomy" id="1530191"/>
    <lineage>
        <taxon>Bacteria</taxon>
        <taxon>Pseudomonadati</taxon>
        <taxon>Pseudomonadota</taxon>
        <taxon>Gammaproteobacteria</taxon>
        <taxon>Lysobacterales</taxon>
        <taxon>Lysobacteraceae</taxon>
        <taxon>Luteimonas</taxon>
    </lineage>
</organism>
<dbReference type="AlphaFoldDB" id="A0A4R5U8H5"/>
<comment type="caution">
    <text evidence="2">The sequence shown here is derived from an EMBL/GenBank/DDBJ whole genome shotgun (WGS) entry which is preliminary data.</text>
</comment>